<protein>
    <recommendedName>
        <fullName evidence="1">Nudix hydrolase domain-containing protein</fullName>
    </recommendedName>
</protein>
<dbReference type="STRING" id="1618647.UW30_C0018G0018"/>
<name>A0A0G1H2R9_9BACT</name>
<organism evidence="2 3">
    <name type="scientific">Candidatus Giovannonibacteria bacterium GW2011_GWA2_44_13b</name>
    <dbReference type="NCBI Taxonomy" id="1618647"/>
    <lineage>
        <taxon>Bacteria</taxon>
        <taxon>Candidatus Giovannoniibacteriota</taxon>
    </lineage>
</organism>
<sequence length="173" mass="19428">MAKQCDNTSAGILVKNGAKILLIERKQYNYGFALPAGHGDGDDPLTCAKKELQEEVGLTMLDGELKLSMNLQNPCNREGGTHHDWSVVEAIKWEGDVNIHQPDDEAKSYIWADKEKIANIAKRLEDFAALIRVELLPENIPQIVKATNENPTWENSPGLEPPMYFIFKELKII</sequence>
<feature type="domain" description="Nudix hydrolase" evidence="1">
    <location>
        <begin position="3"/>
        <end position="137"/>
    </location>
</feature>
<dbReference type="CDD" id="cd02883">
    <property type="entry name" value="NUDIX_Hydrolase"/>
    <property type="match status" value="1"/>
</dbReference>
<dbReference type="Proteomes" id="UP000034736">
    <property type="component" value="Unassembled WGS sequence"/>
</dbReference>
<reference evidence="2 3" key="1">
    <citation type="journal article" date="2015" name="Nature">
        <title>rRNA introns, odd ribosomes, and small enigmatic genomes across a large radiation of phyla.</title>
        <authorList>
            <person name="Brown C.T."/>
            <person name="Hug L.A."/>
            <person name="Thomas B.C."/>
            <person name="Sharon I."/>
            <person name="Castelle C.J."/>
            <person name="Singh A."/>
            <person name="Wilkins M.J."/>
            <person name="Williams K.H."/>
            <person name="Banfield J.F."/>
        </authorList>
    </citation>
    <scope>NUCLEOTIDE SEQUENCE [LARGE SCALE GENOMIC DNA]</scope>
</reference>
<dbReference type="InterPro" id="IPR000086">
    <property type="entry name" value="NUDIX_hydrolase_dom"/>
</dbReference>
<dbReference type="InterPro" id="IPR015797">
    <property type="entry name" value="NUDIX_hydrolase-like_dom_sf"/>
</dbReference>
<dbReference type="Gene3D" id="3.90.79.10">
    <property type="entry name" value="Nucleoside Triphosphate Pyrophosphohydrolase"/>
    <property type="match status" value="1"/>
</dbReference>
<evidence type="ECO:0000313" key="2">
    <source>
        <dbReference type="EMBL" id="KKT40798.1"/>
    </source>
</evidence>
<comment type="caution">
    <text evidence="2">The sequence shown here is derived from an EMBL/GenBank/DDBJ whole genome shotgun (WGS) entry which is preliminary data.</text>
</comment>
<dbReference type="SUPFAM" id="SSF55811">
    <property type="entry name" value="Nudix"/>
    <property type="match status" value="1"/>
</dbReference>
<evidence type="ECO:0000259" key="1">
    <source>
        <dbReference type="PROSITE" id="PS51462"/>
    </source>
</evidence>
<dbReference type="PROSITE" id="PS51462">
    <property type="entry name" value="NUDIX"/>
    <property type="match status" value="1"/>
</dbReference>
<accession>A0A0G1H2R9</accession>
<dbReference type="EMBL" id="LCHU01000018">
    <property type="protein sequence ID" value="KKT40798.1"/>
    <property type="molecule type" value="Genomic_DNA"/>
</dbReference>
<gene>
    <name evidence="2" type="ORF">UW30_C0018G0018</name>
</gene>
<dbReference type="Pfam" id="PF00293">
    <property type="entry name" value="NUDIX"/>
    <property type="match status" value="1"/>
</dbReference>
<proteinExistence type="predicted"/>
<evidence type="ECO:0000313" key="3">
    <source>
        <dbReference type="Proteomes" id="UP000034736"/>
    </source>
</evidence>
<dbReference type="AlphaFoldDB" id="A0A0G1H2R9"/>